<protein>
    <submittedName>
        <fullName evidence="1">Uncharacterized protein</fullName>
    </submittedName>
</protein>
<accession>A0AAX2H9D4</accession>
<name>A0AAX2H9D4_9PSED</name>
<gene>
    <name evidence="1" type="ORF">PLUA15_350076</name>
</gene>
<dbReference type="EMBL" id="OBKZ01000029">
    <property type="protein sequence ID" value="SOB53506.1"/>
    <property type="molecule type" value="Genomic_DNA"/>
</dbReference>
<organism evidence="1 2">
    <name type="scientific">Pseudomonas lundensis</name>
    <dbReference type="NCBI Taxonomy" id="86185"/>
    <lineage>
        <taxon>Bacteria</taxon>
        <taxon>Pseudomonadati</taxon>
        <taxon>Pseudomonadota</taxon>
        <taxon>Gammaproteobacteria</taxon>
        <taxon>Pseudomonadales</taxon>
        <taxon>Pseudomonadaceae</taxon>
        <taxon>Pseudomonas</taxon>
    </lineage>
</organism>
<reference evidence="1 2" key="1">
    <citation type="submission" date="2017-08" db="EMBL/GenBank/DDBJ databases">
        <authorList>
            <person name="Chaillou S."/>
        </authorList>
    </citation>
    <scope>NUCLEOTIDE SEQUENCE [LARGE SCALE GENOMIC DNA]</scope>
    <source>
        <strain evidence="1 2">MFPA15A1205</strain>
    </source>
</reference>
<evidence type="ECO:0000313" key="2">
    <source>
        <dbReference type="Proteomes" id="UP000219564"/>
    </source>
</evidence>
<comment type="caution">
    <text evidence="1">The sequence shown here is derived from an EMBL/GenBank/DDBJ whole genome shotgun (WGS) entry which is preliminary data.</text>
</comment>
<evidence type="ECO:0000313" key="1">
    <source>
        <dbReference type="EMBL" id="SOB53506.1"/>
    </source>
</evidence>
<proteinExistence type="predicted"/>
<dbReference type="Proteomes" id="UP000219564">
    <property type="component" value="Unassembled WGS sequence"/>
</dbReference>
<sequence length="125" mass="13384">MPEPTSLSCCTSRCDNVSRLPLGLTEALMTCLWTIENFLERVKKLPDAVLHAYLPSVSTPQEVPIVVALDVCSLLMPAVSRLASTVTPLAHKTSAPQTLMIKSVGPALSEVTCASMREGARPHLA</sequence>
<dbReference type="AlphaFoldDB" id="A0AAX2H9D4"/>